<gene>
    <name evidence="1" type="ORF">E2C01_090655</name>
</gene>
<evidence type="ECO:0000313" key="1">
    <source>
        <dbReference type="EMBL" id="MPC95443.1"/>
    </source>
</evidence>
<dbReference type="Proteomes" id="UP000324222">
    <property type="component" value="Unassembled WGS sequence"/>
</dbReference>
<proteinExistence type="predicted"/>
<keyword evidence="2" id="KW-1185">Reference proteome</keyword>
<organism evidence="1 2">
    <name type="scientific">Portunus trituberculatus</name>
    <name type="common">Swimming crab</name>
    <name type="synonym">Neptunus trituberculatus</name>
    <dbReference type="NCBI Taxonomy" id="210409"/>
    <lineage>
        <taxon>Eukaryota</taxon>
        <taxon>Metazoa</taxon>
        <taxon>Ecdysozoa</taxon>
        <taxon>Arthropoda</taxon>
        <taxon>Crustacea</taxon>
        <taxon>Multicrustacea</taxon>
        <taxon>Malacostraca</taxon>
        <taxon>Eumalacostraca</taxon>
        <taxon>Eucarida</taxon>
        <taxon>Decapoda</taxon>
        <taxon>Pleocyemata</taxon>
        <taxon>Brachyura</taxon>
        <taxon>Eubrachyura</taxon>
        <taxon>Portunoidea</taxon>
        <taxon>Portunidae</taxon>
        <taxon>Portuninae</taxon>
        <taxon>Portunus</taxon>
    </lineage>
</organism>
<protein>
    <submittedName>
        <fullName evidence="1">Uncharacterized protein</fullName>
    </submittedName>
</protein>
<sequence>MKTNESPMNPTWTTFKHLPEFDNKSARVTALRFHGNSAGRAAGLAVLAIFRLQQPVAAPRRWCEASGSGHLLDAPDPT</sequence>
<name>A0A5B7JLY2_PORTR</name>
<dbReference type="EMBL" id="VSRR010102249">
    <property type="protein sequence ID" value="MPC95443.1"/>
    <property type="molecule type" value="Genomic_DNA"/>
</dbReference>
<evidence type="ECO:0000313" key="2">
    <source>
        <dbReference type="Proteomes" id="UP000324222"/>
    </source>
</evidence>
<dbReference type="AlphaFoldDB" id="A0A5B7JLY2"/>
<reference evidence="1 2" key="1">
    <citation type="submission" date="2019-05" db="EMBL/GenBank/DDBJ databases">
        <title>Another draft genome of Portunus trituberculatus and its Hox gene families provides insights of decapod evolution.</title>
        <authorList>
            <person name="Jeong J.-H."/>
            <person name="Song I."/>
            <person name="Kim S."/>
            <person name="Choi T."/>
            <person name="Kim D."/>
            <person name="Ryu S."/>
            <person name="Kim W."/>
        </authorList>
    </citation>
    <scope>NUCLEOTIDE SEQUENCE [LARGE SCALE GENOMIC DNA]</scope>
    <source>
        <tissue evidence="1">Muscle</tissue>
    </source>
</reference>
<accession>A0A5B7JLY2</accession>
<comment type="caution">
    <text evidence="1">The sequence shown here is derived from an EMBL/GenBank/DDBJ whole genome shotgun (WGS) entry which is preliminary data.</text>
</comment>